<gene>
    <name evidence="2" type="ORF">NDU88_005331</name>
</gene>
<proteinExistence type="predicted"/>
<dbReference type="AlphaFoldDB" id="A0AAV7TWY6"/>
<evidence type="ECO:0000313" key="3">
    <source>
        <dbReference type="Proteomes" id="UP001066276"/>
    </source>
</evidence>
<evidence type="ECO:0000256" key="1">
    <source>
        <dbReference type="SAM" id="Phobius"/>
    </source>
</evidence>
<accession>A0AAV7TWY6</accession>
<keyword evidence="1" id="KW-1133">Transmembrane helix</keyword>
<organism evidence="2 3">
    <name type="scientific">Pleurodeles waltl</name>
    <name type="common">Iberian ribbed newt</name>
    <dbReference type="NCBI Taxonomy" id="8319"/>
    <lineage>
        <taxon>Eukaryota</taxon>
        <taxon>Metazoa</taxon>
        <taxon>Chordata</taxon>
        <taxon>Craniata</taxon>
        <taxon>Vertebrata</taxon>
        <taxon>Euteleostomi</taxon>
        <taxon>Amphibia</taxon>
        <taxon>Batrachia</taxon>
        <taxon>Caudata</taxon>
        <taxon>Salamandroidea</taxon>
        <taxon>Salamandridae</taxon>
        <taxon>Pleurodelinae</taxon>
        <taxon>Pleurodeles</taxon>
    </lineage>
</organism>
<keyword evidence="3" id="KW-1185">Reference proteome</keyword>
<comment type="caution">
    <text evidence="2">The sequence shown here is derived from an EMBL/GenBank/DDBJ whole genome shotgun (WGS) entry which is preliminary data.</text>
</comment>
<sequence length="110" mass="12917">MRKSACNVVWILSNSSREVEWSPLPLLGVGFYGLLIFFMMVVDFLYFYRLNQQSFYNMLNQRRIGKYLMSTIFRRENNPSKDNKDISTACGLKERTEATAHVMTDIKCEK</sequence>
<evidence type="ECO:0000313" key="2">
    <source>
        <dbReference type="EMBL" id="KAJ1180107.1"/>
    </source>
</evidence>
<keyword evidence="1" id="KW-0472">Membrane</keyword>
<dbReference type="EMBL" id="JANPWB010000006">
    <property type="protein sequence ID" value="KAJ1180107.1"/>
    <property type="molecule type" value="Genomic_DNA"/>
</dbReference>
<keyword evidence="1" id="KW-0812">Transmembrane</keyword>
<feature type="transmembrane region" description="Helical" evidence="1">
    <location>
        <begin position="27"/>
        <end position="48"/>
    </location>
</feature>
<reference evidence="2" key="1">
    <citation type="journal article" date="2022" name="bioRxiv">
        <title>Sequencing and chromosome-scale assembly of the giantPleurodeles waltlgenome.</title>
        <authorList>
            <person name="Brown T."/>
            <person name="Elewa A."/>
            <person name="Iarovenko S."/>
            <person name="Subramanian E."/>
            <person name="Araus A.J."/>
            <person name="Petzold A."/>
            <person name="Susuki M."/>
            <person name="Suzuki K.-i.T."/>
            <person name="Hayashi T."/>
            <person name="Toyoda A."/>
            <person name="Oliveira C."/>
            <person name="Osipova E."/>
            <person name="Leigh N.D."/>
            <person name="Simon A."/>
            <person name="Yun M.H."/>
        </authorList>
    </citation>
    <scope>NUCLEOTIDE SEQUENCE</scope>
    <source>
        <strain evidence="2">20211129_DDA</strain>
        <tissue evidence="2">Liver</tissue>
    </source>
</reference>
<dbReference type="Proteomes" id="UP001066276">
    <property type="component" value="Chromosome 3_2"/>
</dbReference>
<protein>
    <submittedName>
        <fullName evidence="2">Uncharacterized protein</fullName>
    </submittedName>
</protein>
<name>A0AAV7TWY6_PLEWA</name>